<accession>M7P3C5</accession>
<dbReference type="AlphaFoldDB" id="M7P3C5"/>
<dbReference type="Proteomes" id="UP000012019">
    <property type="component" value="Unassembled WGS sequence"/>
</dbReference>
<dbReference type="eggNOG" id="ENOG5033B1U">
    <property type="taxonomic scope" value="Bacteria"/>
</dbReference>
<sequence length="150" mass="16011">MRKSYPFFNKTQLFLPFLLFLAACTDDAELASENLTIPGKHTVEIFKSTGSVQCEPGSGYSLGQMLAELNNQDIEVYTAACGVMTGMQFIAMCGAGDGNINVFAIDQADLAVALELGFAVTDELPGDNDGPLWQLKKCAPMTADSSSALQ</sequence>
<dbReference type="RefSeq" id="WP_009725438.1">
    <property type="nucleotide sequence ID" value="NZ_APHR01000009.1"/>
</dbReference>
<reference evidence="2 3" key="1">
    <citation type="journal article" date="2013" name="Genome Announc.">
        <title>Draft Genome Sequence of Methylophaga lonarensis MPLT, a Haloalkaliphilic (Non-Methane-Utilizing) Methylotroph.</title>
        <authorList>
            <person name="Shetty S.A."/>
            <person name="Marathe N.P."/>
            <person name="Munot H."/>
            <person name="Antony C.P."/>
            <person name="Dhotre D.P."/>
            <person name="Murrell J.C."/>
            <person name="Shouche Y.S."/>
        </authorList>
    </citation>
    <scope>NUCLEOTIDE SEQUENCE [LARGE SCALE GENOMIC DNA]</scope>
    <source>
        <strain evidence="2 3">MPL</strain>
    </source>
</reference>
<evidence type="ECO:0000313" key="3">
    <source>
        <dbReference type="Proteomes" id="UP000012019"/>
    </source>
</evidence>
<dbReference type="OrthoDB" id="6695641at2"/>
<comment type="caution">
    <text evidence="2">The sequence shown here is derived from an EMBL/GenBank/DDBJ whole genome shotgun (WGS) entry which is preliminary data.</text>
</comment>
<evidence type="ECO:0000256" key="1">
    <source>
        <dbReference type="SAM" id="SignalP"/>
    </source>
</evidence>
<feature type="chain" id="PRO_5004082531" description="Lipoprotein" evidence="1">
    <location>
        <begin position="29"/>
        <end position="150"/>
    </location>
</feature>
<name>M7P3C5_9GAMM</name>
<protein>
    <recommendedName>
        <fullName evidence="4">Lipoprotein</fullName>
    </recommendedName>
</protein>
<keyword evidence="3" id="KW-1185">Reference proteome</keyword>
<evidence type="ECO:0000313" key="2">
    <source>
        <dbReference type="EMBL" id="EMR14021.1"/>
    </source>
</evidence>
<gene>
    <name evidence="2" type="ORF">MPL1_01946</name>
</gene>
<dbReference type="PROSITE" id="PS51257">
    <property type="entry name" value="PROKAR_LIPOPROTEIN"/>
    <property type="match status" value="1"/>
</dbReference>
<organism evidence="2 3">
    <name type="scientific">Methylophaga lonarensis MPL</name>
    <dbReference type="NCBI Taxonomy" id="1286106"/>
    <lineage>
        <taxon>Bacteria</taxon>
        <taxon>Pseudomonadati</taxon>
        <taxon>Pseudomonadota</taxon>
        <taxon>Gammaproteobacteria</taxon>
        <taxon>Thiotrichales</taxon>
        <taxon>Piscirickettsiaceae</taxon>
        <taxon>Methylophaga</taxon>
    </lineage>
</organism>
<proteinExistence type="predicted"/>
<keyword evidence="1" id="KW-0732">Signal</keyword>
<evidence type="ECO:0008006" key="4">
    <source>
        <dbReference type="Google" id="ProtNLM"/>
    </source>
</evidence>
<feature type="signal peptide" evidence="1">
    <location>
        <begin position="1"/>
        <end position="28"/>
    </location>
</feature>
<dbReference type="EMBL" id="APHR01000009">
    <property type="protein sequence ID" value="EMR14021.1"/>
    <property type="molecule type" value="Genomic_DNA"/>
</dbReference>
<dbReference type="STRING" id="1286106.MPL1_01946"/>
<dbReference type="PATRIC" id="fig|1286106.3.peg.392"/>